<dbReference type="Gene3D" id="1.10.260.40">
    <property type="entry name" value="lambda repressor-like DNA-binding domains"/>
    <property type="match status" value="1"/>
</dbReference>
<dbReference type="CDD" id="cd06291">
    <property type="entry name" value="PBP1_Qymf-like"/>
    <property type="match status" value="1"/>
</dbReference>
<evidence type="ECO:0000256" key="1">
    <source>
        <dbReference type="ARBA" id="ARBA00022491"/>
    </source>
</evidence>
<gene>
    <name evidence="6" type="ORF">U725_00768</name>
</gene>
<dbReference type="Pfam" id="PF00356">
    <property type="entry name" value="LacI"/>
    <property type="match status" value="1"/>
</dbReference>
<comment type="caution">
    <text evidence="6">The sequence shown here is derived from an EMBL/GenBank/DDBJ whole genome shotgun (WGS) entry which is preliminary data.</text>
</comment>
<dbReference type="InterPro" id="IPR046335">
    <property type="entry name" value="LacI/GalR-like_sensor"/>
</dbReference>
<feature type="domain" description="HTH lacI-type" evidence="5">
    <location>
        <begin position="4"/>
        <end position="58"/>
    </location>
</feature>
<dbReference type="InterPro" id="IPR028082">
    <property type="entry name" value="Peripla_BP_I"/>
</dbReference>
<keyword evidence="3" id="KW-0238">DNA-binding</keyword>
<dbReference type="SUPFAM" id="SSF53822">
    <property type="entry name" value="Periplasmic binding protein-like I"/>
    <property type="match status" value="1"/>
</dbReference>
<dbReference type="EMBL" id="AZSI01000014">
    <property type="protein sequence ID" value="KEY63089.1"/>
    <property type="molecule type" value="Genomic_DNA"/>
</dbReference>
<evidence type="ECO:0000256" key="2">
    <source>
        <dbReference type="ARBA" id="ARBA00023015"/>
    </source>
</evidence>
<evidence type="ECO:0000313" key="6">
    <source>
        <dbReference type="EMBL" id="KEY63089.1"/>
    </source>
</evidence>
<dbReference type="CDD" id="cd01392">
    <property type="entry name" value="HTH_LacI"/>
    <property type="match status" value="1"/>
</dbReference>
<protein>
    <submittedName>
        <fullName evidence="6">Transcriptional regulator, LacI family</fullName>
    </submittedName>
</protein>
<dbReference type="PRINTS" id="PR00036">
    <property type="entry name" value="HTHLACI"/>
</dbReference>
<evidence type="ECO:0000259" key="5">
    <source>
        <dbReference type="PROSITE" id="PS50932"/>
    </source>
</evidence>
<dbReference type="GO" id="GO:0000976">
    <property type="term" value="F:transcription cis-regulatory region binding"/>
    <property type="evidence" value="ECO:0007669"/>
    <property type="project" value="TreeGrafter"/>
</dbReference>
<dbReference type="SMART" id="SM00354">
    <property type="entry name" value="HTH_LACI"/>
    <property type="match status" value="1"/>
</dbReference>
<dbReference type="GO" id="GO:0003700">
    <property type="term" value="F:DNA-binding transcription factor activity"/>
    <property type="evidence" value="ECO:0007669"/>
    <property type="project" value="TreeGrafter"/>
</dbReference>
<evidence type="ECO:0000313" key="7">
    <source>
        <dbReference type="Proteomes" id="UP000028401"/>
    </source>
</evidence>
<keyword evidence="2" id="KW-0805">Transcription regulation</keyword>
<dbReference type="InterPro" id="IPR010982">
    <property type="entry name" value="Lambda_DNA-bd_dom_sf"/>
</dbReference>
<proteinExistence type="predicted"/>
<evidence type="ECO:0000256" key="3">
    <source>
        <dbReference type="ARBA" id="ARBA00023125"/>
    </source>
</evidence>
<dbReference type="Gene3D" id="3.40.50.2300">
    <property type="match status" value="2"/>
</dbReference>
<dbReference type="PANTHER" id="PTHR30146">
    <property type="entry name" value="LACI-RELATED TRANSCRIPTIONAL REPRESSOR"/>
    <property type="match status" value="1"/>
</dbReference>
<accession>A0A084ACR0</accession>
<keyword evidence="4" id="KW-0804">Transcription</keyword>
<organism evidence="6 7">
    <name type="scientific">Lactococcus cremoris subsp. cremoris GE214</name>
    <dbReference type="NCBI Taxonomy" id="1415168"/>
    <lineage>
        <taxon>Bacteria</taxon>
        <taxon>Bacillati</taxon>
        <taxon>Bacillota</taxon>
        <taxon>Bacilli</taxon>
        <taxon>Lactobacillales</taxon>
        <taxon>Streptococcaceae</taxon>
        <taxon>Lactococcus</taxon>
        <taxon>Lactococcus cremoris subsp. cremoris</taxon>
    </lineage>
</organism>
<dbReference type="InterPro" id="IPR000843">
    <property type="entry name" value="HTH_LacI"/>
</dbReference>
<dbReference type="AlphaFoldDB" id="A0A084ACR0"/>
<dbReference type="Proteomes" id="UP000028401">
    <property type="component" value="Unassembled WGS sequence"/>
</dbReference>
<evidence type="ECO:0000256" key="4">
    <source>
        <dbReference type="ARBA" id="ARBA00023163"/>
    </source>
</evidence>
<dbReference type="PATRIC" id="fig|1415168.3.peg.815"/>
<dbReference type="PANTHER" id="PTHR30146:SF95">
    <property type="entry name" value="RIBOSE OPERON REPRESSOR"/>
    <property type="match status" value="1"/>
</dbReference>
<sequence length="332" mass="37533">MKKTSIKDIAKLSGVSVATVSRVINNNGRFSEETRKKILDVIEETGYQMNFSAKSLRMNKSFSVGILVPDISNYFFSDVVQKIEEELFELGYSTIICNTGRNIEKETAYLNMLRSKLVDGIIVISGVDEFVFHYDDIPYICIDREPLKKEKTIFISSNHYQGAFEATESLINNGCKHPAILMYDRQSSSAKERFKGYKDALKKNNISYNESSHLLLSGLEENFTENLQAFLERTDQVDSFFAVNDTLAMKLFSSLKELGEKIPEDFKIIGFDDSPLAHYSSPTLSSVKQNTDKIAQLTVKNLIDFISSGKIINYQTILVPVELVVRNSSLNN</sequence>
<dbReference type="RefSeq" id="WP_042747923.1">
    <property type="nucleotide sequence ID" value="NZ_AZSI01000014.1"/>
</dbReference>
<dbReference type="Pfam" id="PF13377">
    <property type="entry name" value="Peripla_BP_3"/>
    <property type="match status" value="1"/>
</dbReference>
<reference evidence="6 7" key="1">
    <citation type="submission" date="2014-06" db="EMBL/GenBank/DDBJ databases">
        <title>Draft genome sequence of the putrescine producing strain Lactococcus lactis subsp cremoris GE214.</title>
        <authorList>
            <person name="Ladero V."/>
            <person name="Linares D.M."/>
            <person name="del Rio B."/>
            <person name="Mayo B."/>
            <person name="Martin M.C."/>
            <person name="Fernandez M."/>
            <person name="Alvarez M.A."/>
        </authorList>
    </citation>
    <scope>NUCLEOTIDE SEQUENCE [LARGE SCALE GENOMIC DNA]</scope>
    <source>
        <strain evidence="6 7">GE214</strain>
    </source>
</reference>
<keyword evidence="1" id="KW-0678">Repressor</keyword>
<dbReference type="PROSITE" id="PS50932">
    <property type="entry name" value="HTH_LACI_2"/>
    <property type="match status" value="1"/>
</dbReference>
<dbReference type="PROSITE" id="PS00356">
    <property type="entry name" value="HTH_LACI_1"/>
    <property type="match status" value="1"/>
</dbReference>
<dbReference type="SUPFAM" id="SSF47413">
    <property type="entry name" value="lambda repressor-like DNA-binding domains"/>
    <property type="match status" value="1"/>
</dbReference>
<name>A0A084ACR0_LACLC</name>